<feature type="signal peptide" evidence="1">
    <location>
        <begin position="1"/>
        <end position="23"/>
    </location>
</feature>
<dbReference type="EMBL" id="JX891654">
    <property type="protein sequence ID" value="AGC24391.1"/>
    <property type="molecule type" value="mRNA"/>
</dbReference>
<dbReference type="OrthoDB" id="5977230at2759"/>
<sequence>MFIFRHYQKVLLLISQLPLLTLQDETENKCSQTTITEAKDHLRLNGGGPLGTYNENYMAFTLDEVRTNFKNLLTLQPGNFSALAAWAPLSFPATLESGACVKDSGNCEGCPVVKDLGANYYPRFLNEVNCKSSGQICGQGLGECRTSVKSQRFFRDPSTDLSTCNKDLEEYYYDMEMCCQCMLLLDGKWSRDSSNRLCRVRTSPVFLPAILHNFVP</sequence>
<evidence type="ECO:0000313" key="2">
    <source>
        <dbReference type="EMBL" id="AGC24391.1"/>
    </source>
</evidence>
<dbReference type="AlphaFoldDB" id="M1GFJ4"/>
<name>M1GFJ4_STYPI</name>
<feature type="chain" id="PRO_5004014955" evidence="1">
    <location>
        <begin position="24"/>
        <end position="216"/>
    </location>
</feature>
<dbReference type="SUPFAM" id="SSF57501">
    <property type="entry name" value="Cystine-knot cytokines"/>
    <property type="match status" value="1"/>
</dbReference>
<organism evidence="2">
    <name type="scientific">Stylophora pistillata</name>
    <name type="common">Smooth cauliflower coral</name>
    <dbReference type="NCBI Taxonomy" id="50429"/>
    <lineage>
        <taxon>Eukaryota</taxon>
        <taxon>Metazoa</taxon>
        <taxon>Cnidaria</taxon>
        <taxon>Anthozoa</taxon>
        <taxon>Hexacorallia</taxon>
        <taxon>Scleractinia</taxon>
        <taxon>Astrocoeniina</taxon>
        <taxon>Pocilloporidae</taxon>
        <taxon>Stylophora</taxon>
    </lineage>
</organism>
<proteinExistence type="evidence at transcript level"/>
<evidence type="ECO:0000256" key="1">
    <source>
        <dbReference type="SAM" id="SignalP"/>
    </source>
</evidence>
<dbReference type="InterPro" id="IPR029034">
    <property type="entry name" value="Cystine-knot_cytokine"/>
</dbReference>
<protein>
    <submittedName>
        <fullName evidence="2">Uncharacterized protein</fullName>
    </submittedName>
</protein>
<keyword evidence="1" id="KW-0732">Signal</keyword>
<accession>M1GFJ4</accession>
<reference evidence="2" key="1">
    <citation type="journal article" date="2013" name="Proc. Natl. Acad. Sci. U.S.A.">
        <title>Proteomic analysis of skeletal organic matrix from the stony coral Stylophora pistillata.</title>
        <authorList>
            <person name="Drake J.L."/>
            <person name="Mass T."/>
            <person name="Haramaty L."/>
            <person name="Zelzion E."/>
            <person name="Bhattacharya D."/>
            <person name="Falkowski P.G."/>
        </authorList>
    </citation>
    <scope>NUCLEOTIDE SEQUENCE</scope>
</reference>